<dbReference type="PANTHER" id="PTHR47186:SF18">
    <property type="entry name" value="RX N-TERMINAL DOMAIN-CONTAINING PROTEIN"/>
    <property type="match status" value="1"/>
</dbReference>
<dbReference type="PANTHER" id="PTHR47186">
    <property type="entry name" value="LEUCINE-RICH REPEAT-CONTAINING PROTEIN 57"/>
    <property type="match status" value="1"/>
</dbReference>
<dbReference type="InterPro" id="IPR055414">
    <property type="entry name" value="LRR_R13L4/SHOC2-like"/>
</dbReference>
<dbReference type="STRING" id="71139.A0A059CQ12"/>
<dbReference type="AlphaFoldDB" id="A0A059CQ12"/>
<dbReference type="SUPFAM" id="SSF52058">
    <property type="entry name" value="L domain-like"/>
    <property type="match status" value="2"/>
</dbReference>
<gene>
    <name evidence="3" type="ORF">EUGRSUZ_C01649</name>
</gene>
<evidence type="ECO:0000256" key="1">
    <source>
        <dbReference type="ARBA" id="ARBA00022737"/>
    </source>
</evidence>
<dbReference type="InParanoid" id="A0A059CQ12"/>
<evidence type="ECO:0000259" key="2">
    <source>
        <dbReference type="Pfam" id="PF23598"/>
    </source>
</evidence>
<protein>
    <recommendedName>
        <fullName evidence="2">Disease resistance R13L4/SHOC-2-like LRR domain-containing protein</fullName>
    </recommendedName>
</protein>
<reference evidence="3" key="1">
    <citation type="submission" date="2013-07" db="EMBL/GenBank/DDBJ databases">
        <title>The genome of Eucalyptus grandis.</title>
        <authorList>
            <person name="Schmutz J."/>
            <person name="Hayes R."/>
            <person name="Myburg A."/>
            <person name="Tuskan G."/>
            <person name="Grattapaglia D."/>
            <person name="Rokhsar D.S."/>
        </authorList>
    </citation>
    <scope>NUCLEOTIDE SEQUENCE</scope>
    <source>
        <tissue evidence="3">Leaf extractions</tissue>
    </source>
</reference>
<dbReference type="InterPro" id="IPR032675">
    <property type="entry name" value="LRR_dom_sf"/>
</dbReference>
<dbReference type="Pfam" id="PF23598">
    <property type="entry name" value="LRR_14"/>
    <property type="match status" value="1"/>
</dbReference>
<keyword evidence="1" id="KW-0677">Repeat</keyword>
<dbReference type="Gramene" id="KCW80291">
    <property type="protein sequence ID" value="KCW80291"/>
    <property type="gene ID" value="EUGRSUZ_C01649"/>
</dbReference>
<feature type="domain" description="Disease resistance R13L4/SHOC-2-like LRR" evidence="2">
    <location>
        <begin position="41"/>
        <end position="125"/>
    </location>
</feature>
<accession>A0A059CQ12</accession>
<dbReference type="EMBL" id="KK198755">
    <property type="protein sequence ID" value="KCW80291.1"/>
    <property type="molecule type" value="Genomic_DNA"/>
</dbReference>
<dbReference type="Gene3D" id="3.80.10.10">
    <property type="entry name" value="Ribonuclease Inhibitor"/>
    <property type="match status" value="2"/>
</dbReference>
<organism evidence="3">
    <name type="scientific">Eucalyptus grandis</name>
    <name type="common">Flooded gum</name>
    <dbReference type="NCBI Taxonomy" id="71139"/>
    <lineage>
        <taxon>Eukaryota</taxon>
        <taxon>Viridiplantae</taxon>
        <taxon>Streptophyta</taxon>
        <taxon>Embryophyta</taxon>
        <taxon>Tracheophyta</taxon>
        <taxon>Spermatophyta</taxon>
        <taxon>Magnoliopsida</taxon>
        <taxon>eudicotyledons</taxon>
        <taxon>Gunneridae</taxon>
        <taxon>Pentapetalae</taxon>
        <taxon>rosids</taxon>
        <taxon>malvids</taxon>
        <taxon>Myrtales</taxon>
        <taxon>Myrtaceae</taxon>
        <taxon>Myrtoideae</taxon>
        <taxon>Eucalypteae</taxon>
        <taxon>Eucalyptus</taxon>
    </lineage>
</organism>
<sequence>MLPSQMLPVELGSLEALTELLMDQNISLIGYDTISKIPSSIGALVNLECLAIRGAPNLTTLPDSIGMLKSLAELDVSRTGIVELPNSIVNLKSMKVLKMNGSRIQKLPKAIGMLEKLEEIYGECCTQLEMISGDIVRLPFLKILKLTQTRVQNVPKLPQSLVSLCLSSTATKEALEISNLVSLRNLELCFTSSTSIKYFPKVQTYSPCCMLELPRITSIRSYLGCLCYLKELVLHNCKNLRQIGQLPSSLRKLTVQNCILLEVVDLSNLENLLELSLQDRVSDIQGLEHLTLLQCLRVFYCKSTKFSGLERLENLQLLWISHCPFLQRLPDLSNFKILKDFLLWSCPKLVDIQDLDSLESLESLEIGNCSSLQSLPDLSNLKKLKKYWW</sequence>
<proteinExistence type="predicted"/>
<name>A0A059CQ12_EUCGR</name>
<evidence type="ECO:0000313" key="3">
    <source>
        <dbReference type="EMBL" id="KCW80291.1"/>
    </source>
</evidence>